<organism evidence="2 3">
    <name type="scientific">Planococcus antarcticus DSM 14505</name>
    <dbReference type="NCBI Taxonomy" id="1185653"/>
    <lineage>
        <taxon>Bacteria</taxon>
        <taxon>Bacillati</taxon>
        <taxon>Bacillota</taxon>
        <taxon>Bacilli</taxon>
        <taxon>Bacillales</taxon>
        <taxon>Caryophanaceae</taxon>
        <taxon>Planococcus</taxon>
    </lineage>
</organism>
<evidence type="ECO:0000313" key="2">
    <source>
        <dbReference type="EMBL" id="ANU11987.1"/>
    </source>
</evidence>
<sequence>MENRKSKLATWLKEPIFTKKVDPFLNLILAFLGALIGTTFYHSTNMPYWEFIIWLILVASLAVFILKLIGTEWRKRIAQRDAN</sequence>
<gene>
    <name evidence="2" type="ORF">BBH88_17860</name>
</gene>
<keyword evidence="3" id="KW-1185">Reference proteome</keyword>
<accession>A0ABM6D9A5</accession>
<dbReference type="Proteomes" id="UP000092661">
    <property type="component" value="Chromosome"/>
</dbReference>
<keyword evidence="1" id="KW-0472">Membrane</keyword>
<feature type="transmembrane region" description="Helical" evidence="1">
    <location>
        <begin position="48"/>
        <end position="70"/>
    </location>
</feature>
<feature type="transmembrane region" description="Helical" evidence="1">
    <location>
        <begin position="21"/>
        <end position="42"/>
    </location>
</feature>
<evidence type="ECO:0000313" key="3">
    <source>
        <dbReference type="Proteomes" id="UP000092661"/>
    </source>
</evidence>
<keyword evidence="1" id="KW-1133">Transmembrane helix</keyword>
<evidence type="ECO:0000256" key="1">
    <source>
        <dbReference type="SAM" id="Phobius"/>
    </source>
</evidence>
<name>A0ABM6D9A5_9BACL</name>
<reference evidence="2" key="1">
    <citation type="submission" date="2016-10" db="EMBL/GenBank/DDBJ databases">
        <authorList>
            <person name="See-Too W.S."/>
        </authorList>
    </citation>
    <scope>NUCLEOTIDE SEQUENCE</scope>
    <source>
        <strain evidence="2">DSM 14505</strain>
    </source>
</reference>
<proteinExistence type="predicted"/>
<protein>
    <submittedName>
        <fullName evidence="2">Uncharacterized protein</fullName>
    </submittedName>
</protein>
<keyword evidence="1" id="KW-0812">Transmembrane</keyword>
<dbReference type="RefSeq" id="WP_065537271.1">
    <property type="nucleotide sequence ID" value="NZ_CP016534.2"/>
</dbReference>
<dbReference type="EMBL" id="CP016534">
    <property type="protein sequence ID" value="ANU11987.1"/>
    <property type="molecule type" value="Genomic_DNA"/>
</dbReference>